<feature type="binding site" evidence="11">
    <location>
        <begin position="300"/>
        <end position="304"/>
    </location>
    <ligand>
        <name>GTP</name>
        <dbReference type="ChEBI" id="CHEBI:37565"/>
    </ligand>
</feature>
<dbReference type="GO" id="GO:0007186">
    <property type="term" value="P:G protein-coupled receptor signaling pathway"/>
    <property type="evidence" value="ECO:0007669"/>
    <property type="project" value="InterPro"/>
</dbReference>
<dbReference type="OrthoDB" id="5817230at2759"/>
<dbReference type="AlphaFoldDB" id="A0A1E4TSV5"/>
<feature type="binding site" evidence="11">
    <location>
        <begin position="275"/>
        <end position="281"/>
    </location>
    <ligand>
        <name>GTP</name>
        <dbReference type="ChEBI" id="CHEBI:37565"/>
    </ligand>
</feature>
<evidence type="ECO:0000256" key="10">
    <source>
        <dbReference type="ARBA" id="ARBA00023288"/>
    </source>
</evidence>
<evidence type="ECO:0008006" key="16">
    <source>
        <dbReference type="Google" id="ProtNLM"/>
    </source>
</evidence>
<dbReference type="InterPro" id="IPR027417">
    <property type="entry name" value="P-loop_NTPase"/>
</dbReference>
<dbReference type="GO" id="GO:0000750">
    <property type="term" value="P:pheromone-dependent signal transduction involved in conjugation with cellular fusion"/>
    <property type="evidence" value="ECO:0007669"/>
    <property type="project" value="TreeGrafter"/>
</dbReference>
<dbReference type="InterPro" id="IPR001019">
    <property type="entry name" value="Gprotein_alpha_su"/>
</dbReference>
<feature type="binding site" evidence="11">
    <location>
        <begin position="49"/>
        <end position="54"/>
    </location>
    <ligand>
        <name>GTP</name>
        <dbReference type="ChEBI" id="CHEBI:37565"/>
    </ligand>
</feature>
<dbReference type="SUPFAM" id="SSF47895">
    <property type="entry name" value="Transducin (alpha subunit), insertion domain"/>
    <property type="match status" value="1"/>
</dbReference>
<evidence type="ECO:0000256" key="8">
    <source>
        <dbReference type="ARBA" id="ARBA00023139"/>
    </source>
</evidence>
<evidence type="ECO:0000256" key="5">
    <source>
        <dbReference type="ARBA" id="ARBA00022801"/>
    </source>
</evidence>
<keyword evidence="10" id="KW-0449">Lipoprotein</keyword>
<evidence type="ECO:0000256" key="12">
    <source>
        <dbReference type="PIRSR" id="PIRSR601019-2"/>
    </source>
</evidence>
<evidence type="ECO:0000256" key="6">
    <source>
        <dbReference type="ARBA" id="ARBA00022842"/>
    </source>
</evidence>
<evidence type="ECO:0000256" key="9">
    <source>
        <dbReference type="ARBA" id="ARBA00023224"/>
    </source>
</evidence>
<dbReference type="PRINTS" id="PR00318">
    <property type="entry name" value="GPROTEINA"/>
</dbReference>
<dbReference type="GO" id="GO:0005737">
    <property type="term" value="C:cytoplasm"/>
    <property type="evidence" value="ECO:0007669"/>
    <property type="project" value="TreeGrafter"/>
</dbReference>
<keyword evidence="4 11" id="KW-0547">Nucleotide-binding</keyword>
<evidence type="ECO:0000313" key="15">
    <source>
        <dbReference type="Proteomes" id="UP000094236"/>
    </source>
</evidence>
<dbReference type="Proteomes" id="UP000094236">
    <property type="component" value="Unassembled WGS sequence"/>
</dbReference>
<dbReference type="Gene3D" id="3.40.50.300">
    <property type="entry name" value="P-loop containing nucleotide triphosphate hydrolases"/>
    <property type="match status" value="2"/>
</dbReference>
<keyword evidence="7 11" id="KW-0342">GTP-binding</keyword>
<feature type="binding site" evidence="12">
    <location>
        <position position="53"/>
    </location>
    <ligand>
        <name>Mg(2+)</name>
        <dbReference type="ChEBI" id="CHEBI:18420"/>
    </ligand>
</feature>
<dbReference type="Gene3D" id="1.10.472.10">
    <property type="entry name" value="Cyclin-like"/>
    <property type="match status" value="1"/>
</dbReference>
<dbReference type="STRING" id="669874.A0A1E4TSV5"/>
<dbReference type="InterPro" id="IPR002975">
    <property type="entry name" value="Fungi_Gprotein_alpha"/>
</dbReference>
<protein>
    <recommendedName>
        <fullName evidence="16">Guanine nucleotide-binding protein subunit alpha</fullName>
    </recommendedName>
</protein>
<sequence length="836" mass="94456">MGCAASSEMDELDPFYESKKTNDAIEHLLAGNKGGKKNQVKLLLLGTGESGKSTVLKQMRLLHHNGFSNQERAQYAQVIWADAIQSMKILIMQARTLGISLSCDEPGSKLNVFKQIVLKYNALEHIDTGAAGGSDFLNDYVVKYSKKSEYRRKIQSTGKLGVAPWEEDLPNPSDNGQDAIIENIEEGLNETTDIGPGVTAFIFPNKNTKLVTKSISVTREQIAESIKQLWNNDKGIQQCFLRSNEFQLEGSAAYYFDNIDKFASSDYVCTDEDILKGRIKTTGISETNFDINGYRFKVLDAGGQRSERSKWIHCFEDITAVLFVLAISEYDQKLFEDRSVNRMHEAMHLFNQLRNSRWFYDVPFILFVNKMDLFEKKLSHSPLVKYFPEYQGDPTDVEAATKFFENCFISMNKTNKPIYIHRTCATDTQSMKFVLTAITDMIIQQNLKKSVEGGGNAAKSITPVSTGPATIGTPDSVLASFTTLGDYKHVCGNVLNKSAVLQERQEFFNITPPTSDRNQDLSSPGSVSNSKSISRNEFVDSLINAASLLLELTFSSHHFFNNNDNNEKIQWFLKETLRRSKSSYCTLQIALYYIYKLKSKITENKLKDCLVFTCPKRLFLTSLILSSKFLQDKNYSLKTWSKLSGLPLKELIKNEFIILKALNYELNIDISVYAEWSRLLLVCTYVNDISKSSSANSETLQLQLQNNVTGSISKKLSSSLSLSSHISHDSSSSSFKENLATLSKKRQLAQIFSNFDKKRLEFSKIHQEKIGENDICNDKSCYLKSLVPAKHFTTSVVSDSHSSFDKVIVINATNNRKRRLECDDNDKSRFSKVIRI</sequence>
<dbReference type="CDD" id="cd00066">
    <property type="entry name" value="G-alpha"/>
    <property type="match status" value="1"/>
</dbReference>
<keyword evidence="9" id="KW-0807">Transducer</keyword>
<dbReference type="EMBL" id="KV454015">
    <property type="protein sequence ID" value="ODV94817.1"/>
    <property type="molecule type" value="Genomic_DNA"/>
</dbReference>
<dbReference type="CDD" id="cd20557">
    <property type="entry name" value="CYCLIN_ScPCL1-like"/>
    <property type="match status" value="1"/>
</dbReference>
<evidence type="ECO:0000256" key="1">
    <source>
        <dbReference type="ARBA" id="ARBA00001946"/>
    </source>
</evidence>
<accession>A0A1E4TSV5</accession>
<comment type="cofactor">
    <cofactor evidence="1">
        <name>Mg(2+)</name>
        <dbReference type="ChEBI" id="CHEBI:18420"/>
    </cofactor>
</comment>
<evidence type="ECO:0000256" key="2">
    <source>
        <dbReference type="ARBA" id="ARBA00022707"/>
    </source>
</evidence>
<dbReference type="GO" id="GO:0046872">
    <property type="term" value="F:metal ion binding"/>
    <property type="evidence" value="ECO:0007669"/>
    <property type="project" value="UniProtKB-KW"/>
</dbReference>
<dbReference type="GO" id="GO:0031683">
    <property type="term" value="F:G-protein beta/gamma-subunit complex binding"/>
    <property type="evidence" value="ECO:0007669"/>
    <property type="project" value="InterPro"/>
</dbReference>
<keyword evidence="2" id="KW-0519">Myristate</keyword>
<organism evidence="14 15">
    <name type="scientific">Pachysolen tannophilus NRRL Y-2460</name>
    <dbReference type="NCBI Taxonomy" id="669874"/>
    <lineage>
        <taxon>Eukaryota</taxon>
        <taxon>Fungi</taxon>
        <taxon>Dikarya</taxon>
        <taxon>Ascomycota</taxon>
        <taxon>Saccharomycotina</taxon>
        <taxon>Pichiomycetes</taxon>
        <taxon>Pachysolenaceae</taxon>
        <taxon>Pachysolen</taxon>
    </lineage>
</organism>
<keyword evidence="6 12" id="KW-0460">Magnesium</keyword>
<feature type="binding site" evidence="12">
    <location>
        <position position="281"/>
    </location>
    <ligand>
        <name>Mg(2+)</name>
        <dbReference type="ChEBI" id="CHEBI:18420"/>
    </ligand>
</feature>
<keyword evidence="5" id="KW-0378">Hydrolase</keyword>
<keyword evidence="8" id="KW-0564">Palmitate</keyword>
<dbReference type="SUPFAM" id="SSF52540">
    <property type="entry name" value="P-loop containing nucleoside triphosphate hydrolases"/>
    <property type="match status" value="1"/>
</dbReference>
<evidence type="ECO:0000256" key="3">
    <source>
        <dbReference type="ARBA" id="ARBA00022723"/>
    </source>
</evidence>
<dbReference type="Pfam" id="PF00503">
    <property type="entry name" value="G-alpha"/>
    <property type="match status" value="1"/>
</dbReference>
<reference evidence="15" key="1">
    <citation type="submission" date="2016-05" db="EMBL/GenBank/DDBJ databases">
        <title>Comparative genomics of biotechnologically important yeasts.</title>
        <authorList>
            <consortium name="DOE Joint Genome Institute"/>
            <person name="Riley R."/>
            <person name="Haridas S."/>
            <person name="Wolfe K.H."/>
            <person name="Lopes M.R."/>
            <person name="Hittinger C.T."/>
            <person name="Goker M."/>
            <person name="Salamov A."/>
            <person name="Wisecaver J."/>
            <person name="Long T.M."/>
            <person name="Aerts A.L."/>
            <person name="Barry K."/>
            <person name="Choi C."/>
            <person name="Clum A."/>
            <person name="Coughlan A.Y."/>
            <person name="Deshpande S."/>
            <person name="Douglass A.P."/>
            <person name="Hanson S.J."/>
            <person name="Klenk H.-P."/>
            <person name="Labutti K."/>
            <person name="Lapidus A."/>
            <person name="Lindquist E."/>
            <person name="Lipzen A."/>
            <person name="Meier-Kolthoff J.P."/>
            <person name="Ohm R.A."/>
            <person name="Otillar R.P."/>
            <person name="Pangilinan J."/>
            <person name="Peng Y."/>
            <person name="Rokas A."/>
            <person name="Rosa C.A."/>
            <person name="Scheuner C."/>
            <person name="Sibirny A.A."/>
            <person name="Slot J.C."/>
            <person name="Stielow J.B."/>
            <person name="Sun H."/>
            <person name="Kurtzman C.P."/>
            <person name="Blackwell M."/>
            <person name="Grigoriev I.V."/>
            <person name="Jeffries T.W."/>
        </authorList>
    </citation>
    <scope>NUCLEOTIDE SEQUENCE [LARGE SCALE GENOMIC DNA]</scope>
    <source>
        <strain evidence="15">NRRL Y-2460</strain>
    </source>
</reference>
<dbReference type="GO" id="GO:0003924">
    <property type="term" value="F:GTPase activity"/>
    <property type="evidence" value="ECO:0007669"/>
    <property type="project" value="InterPro"/>
</dbReference>
<evidence type="ECO:0000256" key="4">
    <source>
        <dbReference type="ARBA" id="ARBA00022741"/>
    </source>
</evidence>
<feature type="region of interest" description="Disordered" evidence="13">
    <location>
        <begin position="512"/>
        <end position="532"/>
    </location>
</feature>
<dbReference type="GO" id="GO:0019901">
    <property type="term" value="F:protein kinase binding"/>
    <property type="evidence" value="ECO:0007669"/>
    <property type="project" value="InterPro"/>
</dbReference>
<gene>
    <name evidence="14" type="ORF">PACTADRAFT_3707</name>
</gene>
<dbReference type="Gene3D" id="1.10.400.10">
    <property type="entry name" value="GI Alpha 1, domain 2-like"/>
    <property type="match status" value="1"/>
</dbReference>
<dbReference type="InterPro" id="IPR013922">
    <property type="entry name" value="Cyclin_PHO80-like"/>
</dbReference>
<keyword evidence="15" id="KW-1185">Reference proteome</keyword>
<name>A0A1E4TSV5_PACTA</name>
<dbReference type="SMART" id="SM00275">
    <property type="entry name" value="G_alpha"/>
    <property type="match status" value="1"/>
</dbReference>
<dbReference type="GO" id="GO:0000307">
    <property type="term" value="C:cyclin-dependent protein kinase holoenzyme complex"/>
    <property type="evidence" value="ECO:0007669"/>
    <property type="project" value="UniProtKB-ARBA"/>
</dbReference>
<feature type="binding site" evidence="11">
    <location>
        <position position="425"/>
    </location>
    <ligand>
        <name>GTP</name>
        <dbReference type="ChEBI" id="CHEBI:37565"/>
    </ligand>
</feature>
<dbReference type="Pfam" id="PF08613">
    <property type="entry name" value="Cyclin"/>
    <property type="match status" value="1"/>
</dbReference>
<dbReference type="PROSITE" id="PS51882">
    <property type="entry name" value="G_ALPHA"/>
    <property type="match status" value="1"/>
</dbReference>
<proteinExistence type="predicted"/>
<dbReference type="FunFam" id="1.10.400.10:FF:000015">
    <property type="entry name" value="G protein alpha subunit"/>
    <property type="match status" value="1"/>
</dbReference>
<evidence type="ECO:0000256" key="7">
    <source>
        <dbReference type="ARBA" id="ARBA00023134"/>
    </source>
</evidence>
<evidence type="ECO:0000313" key="14">
    <source>
        <dbReference type="EMBL" id="ODV94817.1"/>
    </source>
</evidence>
<evidence type="ECO:0000256" key="13">
    <source>
        <dbReference type="SAM" id="MobiDB-lite"/>
    </source>
</evidence>
<dbReference type="PRINTS" id="PR01241">
    <property type="entry name" value="GPROTEINAFNG"/>
</dbReference>
<evidence type="ECO:0000256" key="11">
    <source>
        <dbReference type="PIRSR" id="PIRSR601019-1"/>
    </source>
</evidence>
<dbReference type="InterPro" id="IPR036915">
    <property type="entry name" value="Cyclin-like_sf"/>
</dbReference>
<dbReference type="GO" id="GO:0005525">
    <property type="term" value="F:GTP binding"/>
    <property type="evidence" value="ECO:0007669"/>
    <property type="project" value="UniProtKB-KW"/>
</dbReference>
<dbReference type="InterPro" id="IPR011025">
    <property type="entry name" value="GproteinA_insert"/>
</dbReference>
<dbReference type="PANTHER" id="PTHR10218">
    <property type="entry name" value="GTP-BINDING PROTEIN ALPHA SUBUNIT"/>
    <property type="match status" value="1"/>
</dbReference>
<dbReference type="FunFam" id="3.40.50.300:FF:000563">
    <property type="entry name" value="Guanine nucleotide-binding protein alpha subunit"/>
    <property type="match status" value="1"/>
</dbReference>
<feature type="binding site" evidence="11">
    <location>
        <begin position="369"/>
        <end position="372"/>
    </location>
    <ligand>
        <name>GTP</name>
        <dbReference type="ChEBI" id="CHEBI:37565"/>
    </ligand>
</feature>
<keyword evidence="3 12" id="KW-0479">Metal-binding</keyword>
<dbReference type="PANTHER" id="PTHR10218:SF302">
    <property type="entry name" value="GUANINE NUCLEOTIDE-BINDING PROTEIN ALPHA-5 SUBUNIT"/>
    <property type="match status" value="1"/>
</dbReference>
<dbReference type="SUPFAM" id="SSF47954">
    <property type="entry name" value="Cyclin-like"/>
    <property type="match status" value="1"/>
</dbReference>
<dbReference type="GO" id="GO:0005834">
    <property type="term" value="C:heterotrimeric G-protein complex"/>
    <property type="evidence" value="ECO:0007669"/>
    <property type="project" value="InterPro"/>
</dbReference>
<dbReference type="GO" id="GO:0001664">
    <property type="term" value="F:G protein-coupled receptor binding"/>
    <property type="evidence" value="ECO:0007669"/>
    <property type="project" value="InterPro"/>
</dbReference>